<dbReference type="EMBL" id="BK015691">
    <property type="protein sequence ID" value="DAE20307.1"/>
    <property type="molecule type" value="Genomic_DNA"/>
</dbReference>
<evidence type="ECO:0000256" key="1">
    <source>
        <dbReference type="SAM" id="MobiDB-lite"/>
    </source>
</evidence>
<organism evidence="2">
    <name type="scientific">Ackermannviridae sp. ctQad106</name>
    <dbReference type="NCBI Taxonomy" id="2826820"/>
    <lineage>
        <taxon>Viruses</taxon>
        <taxon>Duplodnaviria</taxon>
        <taxon>Heunggongvirae</taxon>
        <taxon>Uroviricota</taxon>
        <taxon>Caudoviricetes</taxon>
        <taxon>Pantevenvirales</taxon>
        <taxon>Ackermannviridae</taxon>
    </lineage>
</organism>
<accession>A0A8S5QNB7</accession>
<protein>
    <submittedName>
        <fullName evidence="2">Ogr/Delta-like zinc finger protein</fullName>
    </submittedName>
</protein>
<evidence type="ECO:0000313" key="2">
    <source>
        <dbReference type="EMBL" id="DAE20307.1"/>
    </source>
</evidence>
<sequence length="51" mass="5804">MKCPRCGIEMKVNVSGELLTFICRNRQCSGYGQAQAERDLSTKGKEERHED</sequence>
<name>A0A8S5QNB7_9CAUD</name>
<proteinExistence type="predicted"/>
<reference evidence="2" key="1">
    <citation type="journal article" date="2021" name="Proc. Natl. Acad. Sci. U.S.A.">
        <title>A Catalog of Tens of Thousands of Viruses from Human Metagenomes Reveals Hidden Associations with Chronic Diseases.</title>
        <authorList>
            <person name="Tisza M.J."/>
            <person name="Buck C.B."/>
        </authorList>
    </citation>
    <scope>NUCLEOTIDE SEQUENCE</scope>
    <source>
        <strain evidence="2">CtQad106</strain>
    </source>
</reference>
<feature type="compositionally biased region" description="Basic and acidic residues" evidence="1">
    <location>
        <begin position="36"/>
        <end position="51"/>
    </location>
</feature>
<feature type="region of interest" description="Disordered" evidence="1">
    <location>
        <begin position="31"/>
        <end position="51"/>
    </location>
</feature>